<evidence type="ECO:0000259" key="4">
    <source>
        <dbReference type="Pfam" id="PF24854"/>
    </source>
</evidence>
<comment type="caution">
    <text evidence="5">The sequence shown here is derived from an EMBL/GenBank/DDBJ whole genome shotgun (WGS) entry which is preliminary data.</text>
</comment>
<protein>
    <recommendedName>
        <fullName evidence="4">DUF7728 domain-containing protein</fullName>
    </recommendedName>
</protein>
<dbReference type="EMBL" id="VFLP01000050">
    <property type="protein sequence ID" value="TRX91009.1"/>
    <property type="molecule type" value="Genomic_DNA"/>
</dbReference>
<keyword evidence="3" id="KW-0732">Signal</keyword>
<keyword evidence="6" id="KW-1185">Reference proteome</keyword>
<organism evidence="5 6">
    <name type="scientific">Xylaria flabelliformis</name>
    <dbReference type="NCBI Taxonomy" id="2512241"/>
    <lineage>
        <taxon>Eukaryota</taxon>
        <taxon>Fungi</taxon>
        <taxon>Dikarya</taxon>
        <taxon>Ascomycota</taxon>
        <taxon>Pezizomycotina</taxon>
        <taxon>Sordariomycetes</taxon>
        <taxon>Xylariomycetidae</taxon>
        <taxon>Xylariales</taxon>
        <taxon>Xylariaceae</taxon>
        <taxon>Xylaria</taxon>
    </lineage>
</organism>
<feature type="compositionally biased region" description="Basic and acidic residues" evidence="1">
    <location>
        <begin position="333"/>
        <end position="345"/>
    </location>
</feature>
<keyword evidence="2" id="KW-1133">Transmembrane helix</keyword>
<evidence type="ECO:0000256" key="1">
    <source>
        <dbReference type="SAM" id="MobiDB-lite"/>
    </source>
</evidence>
<evidence type="ECO:0000256" key="2">
    <source>
        <dbReference type="SAM" id="Phobius"/>
    </source>
</evidence>
<evidence type="ECO:0000313" key="5">
    <source>
        <dbReference type="EMBL" id="TRX91009.1"/>
    </source>
</evidence>
<evidence type="ECO:0000256" key="3">
    <source>
        <dbReference type="SAM" id="SignalP"/>
    </source>
</evidence>
<dbReference type="PANTHER" id="PTHR40622">
    <property type="match status" value="1"/>
</dbReference>
<keyword evidence="2" id="KW-0472">Membrane</keyword>
<feature type="chain" id="PRO_5021796948" description="DUF7728 domain-containing protein" evidence="3">
    <location>
        <begin position="19"/>
        <end position="376"/>
    </location>
</feature>
<sequence length="376" mass="41234">MHLRAFVAGAGLVAATSALLLPPDLTIADDDSITTLPVPTEIDADVAIANAPQSQTLDLECPGCLQFGRRHRKEIPSHLKLDFNVESTTGADRLTLNGYELYPHPVPLKDTLKAPVLPNMADRRMGVPPRFRGGPDRAWKDQPLGFAMQTGLVATDDDEDLQLINVELQIVEVGNMFVKRIPNVQVQLVKTPSGKLAIGAIETIGSSGGEAVGKQKECSTTICKWKALFFEKLSHIFKSCGGRKGSSPHHGEHGHGRHGPHPHHMGHRPSWGHGLKIFVRHILFPVLIGIVAGISASIIGMIFGTFVVFLWRTFVRRRGSRSSHRCRYARKMARQERAADEEKSGLLEAQEEPEAPPAYVESTTVVAEEKKSENEV</sequence>
<feature type="compositionally biased region" description="Basic and acidic residues" evidence="1">
    <location>
        <begin position="367"/>
        <end position="376"/>
    </location>
</feature>
<gene>
    <name evidence="5" type="ORF">FHL15_008214</name>
</gene>
<reference evidence="6" key="1">
    <citation type="submission" date="2019-06" db="EMBL/GenBank/DDBJ databases">
        <title>Draft genome sequence of the griseofulvin-producing fungus Xylaria cubensis strain G536.</title>
        <authorList>
            <person name="Mead M.E."/>
            <person name="Raja H.A."/>
            <person name="Steenwyk J.L."/>
            <person name="Knowles S.L."/>
            <person name="Oberlies N.H."/>
            <person name="Rokas A."/>
        </authorList>
    </citation>
    <scope>NUCLEOTIDE SEQUENCE [LARGE SCALE GENOMIC DNA]</scope>
    <source>
        <strain evidence="6">G536</strain>
    </source>
</reference>
<feature type="transmembrane region" description="Helical" evidence="2">
    <location>
        <begin position="282"/>
        <end position="311"/>
    </location>
</feature>
<dbReference type="InterPro" id="IPR056145">
    <property type="entry name" value="DUF7728"/>
</dbReference>
<dbReference type="Pfam" id="PF24854">
    <property type="entry name" value="DUF7728"/>
    <property type="match status" value="1"/>
</dbReference>
<dbReference type="OrthoDB" id="5409353at2759"/>
<feature type="region of interest" description="Disordered" evidence="1">
    <location>
        <begin position="244"/>
        <end position="267"/>
    </location>
</feature>
<evidence type="ECO:0000313" key="6">
    <source>
        <dbReference type="Proteomes" id="UP000319160"/>
    </source>
</evidence>
<feature type="compositionally biased region" description="Basic residues" evidence="1">
    <location>
        <begin position="255"/>
        <end position="267"/>
    </location>
</feature>
<dbReference type="PANTHER" id="PTHR40622:SF1">
    <property type="match status" value="1"/>
</dbReference>
<dbReference type="AlphaFoldDB" id="A0A553HSS5"/>
<feature type="region of interest" description="Disordered" evidence="1">
    <location>
        <begin position="332"/>
        <end position="376"/>
    </location>
</feature>
<name>A0A553HSS5_9PEZI</name>
<feature type="domain" description="DUF7728" evidence="4">
    <location>
        <begin position="53"/>
        <end position="205"/>
    </location>
</feature>
<proteinExistence type="predicted"/>
<keyword evidence="2" id="KW-0812">Transmembrane</keyword>
<dbReference type="Proteomes" id="UP000319160">
    <property type="component" value="Unassembled WGS sequence"/>
</dbReference>
<accession>A0A553HSS5</accession>
<feature type="signal peptide" evidence="3">
    <location>
        <begin position="1"/>
        <end position="18"/>
    </location>
</feature>